<reference evidence="5" key="1">
    <citation type="submission" date="2023-04" db="EMBL/GenBank/DDBJ databases">
        <title>Genome Encyclopedia of Bacteria and Archaea VI: Functional Genomics of Type Strains.</title>
        <authorList>
            <person name="Whitman W."/>
        </authorList>
    </citation>
    <scope>NUCLEOTIDE SEQUENCE</scope>
    <source>
        <strain evidence="5">Enz.4-51</strain>
    </source>
</reference>
<dbReference type="InterPro" id="IPR020816">
    <property type="entry name" value="Histone-like_DNA-bd_CS"/>
</dbReference>
<dbReference type="InterPro" id="IPR010992">
    <property type="entry name" value="IHF-like_DNA-bd_dom_sf"/>
</dbReference>
<dbReference type="GO" id="GO:0005829">
    <property type="term" value="C:cytosol"/>
    <property type="evidence" value="ECO:0007669"/>
    <property type="project" value="TreeGrafter"/>
</dbReference>
<dbReference type="SUPFAM" id="SSF47729">
    <property type="entry name" value="IHF-like DNA-binding proteins"/>
    <property type="match status" value="1"/>
</dbReference>
<evidence type="ECO:0000256" key="2">
    <source>
        <dbReference type="ARBA" id="ARBA00023067"/>
    </source>
</evidence>
<evidence type="ECO:0000256" key="4">
    <source>
        <dbReference type="RuleBase" id="RU003939"/>
    </source>
</evidence>
<keyword evidence="2" id="KW-0226">DNA condensation</keyword>
<dbReference type="GO" id="GO:0003677">
    <property type="term" value="F:DNA binding"/>
    <property type="evidence" value="ECO:0007669"/>
    <property type="project" value="UniProtKB-KW"/>
</dbReference>
<dbReference type="EMBL" id="JARXYA010000005">
    <property type="protein sequence ID" value="MDH6503836.1"/>
    <property type="molecule type" value="Genomic_DNA"/>
</dbReference>
<dbReference type="AlphaFoldDB" id="A0AA43M7X4"/>
<dbReference type="InterPro" id="IPR000119">
    <property type="entry name" value="Hist_DNA-bd"/>
</dbReference>
<evidence type="ECO:0000313" key="5">
    <source>
        <dbReference type="EMBL" id="MDH6503836.1"/>
    </source>
</evidence>
<dbReference type="GO" id="GO:0030261">
    <property type="term" value="P:chromosome condensation"/>
    <property type="evidence" value="ECO:0007669"/>
    <property type="project" value="UniProtKB-KW"/>
</dbReference>
<dbReference type="PANTHER" id="PTHR33175:SF3">
    <property type="entry name" value="DNA-BINDING PROTEIN HU-BETA"/>
    <property type="match status" value="1"/>
</dbReference>
<evidence type="ECO:0000256" key="3">
    <source>
        <dbReference type="ARBA" id="ARBA00023125"/>
    </source>
</evidence>
<keyword evidence="6" id="KW-1185">Reference proteome</keyword>
<dbReference type="RefSeq" id="WP_280742680.1">
    <property type="nucleotide sequence ID" value="NZ_JARXVW010000002.1"/>
</dbReference>
<accession>A0AA43M7X4</accession>
<comment type="similarity">
    <text evidence="1 4">Belongs to the bacterial histone-like protein family.</text>
</comment>
<evidence type="ECO:0000313" key="6">
    <source>
        <dbReference type="Proteomes" id="UP001161160"/>
    </source>
</evidence>
<proteinExistence type="inferred from homology"/>
<comment type="caution">
    <text evidence="5">The sequence shown here is derived from an EMBL/GenBank/DDBJ whole genome shotgun (WGS) entry which is preliminary data.</text>
</comment>
<dbReference type="PROSITE" id="PS00045">
    <property type="entry name" value="HISTONE_LIKE"/>
    <property type="match status" value="1"/>
</dbReference>
<gene>
    <name evidence="5" type="ORF">M2127_001140</name>
</gene>
<dbReference type="SMART" id="SM00411">
    <property type="entry name" value="BHL"/>
    <property type="match status" value="1"/>
</dbReference>
<organism evidence="5 6">
    <name type="scientific">Polynucleobacter sphagniphilus</name>
    <dbReference type="NCBI Taxonomy" id="1743169"/>
    <lineage>
        <taxon>Bacteria</taxon>
        <taxon>Pseudomonadati</taxon>
        <taxon>Pseudomonadota</taxon>
        <taxon>Betaproteobacteria</taxon>
        <taxon>Burkholderiales</taxon>
        <taxon>Burkholderiaceae</taxon>
        <taxon>Polynucleobacter</taxon>
    </lineage>
</organism>
<dbReference type="GeneID" id="83596031"/>
<protein>
    <submittedName>
        <fullName evidence="5">DNA-binding protein HU-beta</fullName>
    </submittedName>
</protein>
<dbReference type="Proteomes" id="UP001161160">
    <property type="component" value="Unassembled WGS sequence"/>
</dbReference>
<dbReference type="PRINTS" id="PR01727">
    <property type="entry name" value="DNABINDINGHU"/>
</dbReference>
<dbReference type="PANTHER" id="PTHR33175">
    <property type="entry name" value="DNA-BINDING PROTEIN HU"/>
    <property type="match status" value="1"/>
</dbReference>
<dbReference type="GO" id="GO:0030527">
    <property type="term" value="F:structural constituent of chromatin"/>
    <property type="evidence" value="ECO:0007669"/>
    <property type="project" value="InterPro"/>
</dbReference>
<dbReference type="Pfam" id="PF00216">
    <property type="entry name" value="Bac_DNA_binding"/>
    <property type="match status" value="1"/>
</dbReference>
<dbReference type="Gene3D" id="4.10.520.10">
    <property type="entry name" value="IHF-like DNA-binding proteins"/>
    <property type="match status" value="1"/>
</dbReference>
<keyword evidence="3 5" id="KW-0238">DNA-binding</keyword>
<dbReference type="CDD" id="cd13831">
    <property type="entry name" value="HU"/>
    <property type="match status" value="1"/>
</dbReference>
<sequence length="93" mass="9769">MNKSELVEKIASDADLSKASADRALSAVIAHIMKAVTKGDDVQLIGFGAFKSGKRAARLGRNPATGAEIKIPAAKTVKFTAGKAFKDAVNKRK</sequence>
<name>A0AA43M7X4_9BURK</name>
<evidence type="ECO:0000256" key="1">
    <source>
        <dbReference type="ARBA" id="ARBA00010529"/>
    </source>
</evidence>